<sequence>MNERPALSRIGIIEAAVRVADRGGLTAVSMRNVGKELGVEAMSLYHHIANKAELLDGLADWIFAGIVLPGPGEPWRQAMFHRATSARNVLARHPWALTLIESRRSPGPSLLRHHDAVLGCLRTNGFPVALASHAFSVVDAYVYGFVLTELKLPFAAADGAEEFASELDVPADTYPYLAELIGELVIGKDYSFADEFGYGLGLILDELENRRSRVEH</sequence>
<dbReference type="GO" id="GO:0003700">
    <property type="term" value="F:DNA-binding transcription factor activity"/>
    <property type="evidence" value="ECO:0007669"/>
    <property type="project" value="TreeGrafter"/>
</dbReference>
<gene>
    <name evidence="5" type="ORF">RHRU231_90006</name>
</gene>
<keyword evidence="2" id="KW-0805">Transcription regulation</keyword>
<dbReference type="RefSeq" id="WP_017682171.1">
    <property type="nucleotide sequence ID" value="NZ_CP023714.1"/>
</dbReference>
<evidence type="ECO:0000256" key="3">
    <source>
        <dbReference type="ARBA" id="ARBA00023125"/>
    </source>
</evidence>
<dbReference type="SUPFAM" id="SSF48498">
    <property type="entry name" value="Tetracyclin repressor-like, C-terminal domain"/>
    <property type="match status" value="1"/>
</dbReference>
<dbReference type="InterPro" id="IPR050109">
    <property type="entry name" value="HTH-type_TetR-like_transc_reg"/>
</dbReference>
<organism evidence="5 6">
    <name type="scientific">Rhodococcus ruber</name>
    <dbReference type="NCBI Taxonomy" id="1830"/>
    <lineage>
        <taxon>Bacteria</taxon>
        <taxon>Bacillati</taxon>
        <taxon>Actinomycetota</taxon>
        <taxon>Actinomycetes</taxon>
        <taxon>Mycobacteriales</taxon>
        <taxon>Nocardiaceae</taxon>
        <taxon>Rhodococcus</taxon>
    </lineage>
</organism>
<name>A0A098BW26_9NOCA</name>
<dbReference type="Proteomes" id="UP000042997">
    <property type="component" value="Unassembled WGS sequence"/>
</dbReference>
<keyword evidence="1" id="KW-0678">Repressor</keyword>
<dbReference type="EMBL" id="CCSD01000105">
    <property type="protein sequence ID" value="CDZ91921.1"/>
    <property type="molecule type" value="Genomic_DNA"/>
</dbReference>
<dbReference type="InterPro" id="IPR001647">
    <property type="entry name" value="HTH_TetR"/>
</dbReference>
<dbReference type="PANTHER" id="PTHR30055:SF151">
    <property type="entry name" value="TRANSCRIPTIONAL REGULATORY PROTEIN"/>
    <property type="match status" value="1"/>
</dbReference>
<evidence type="ECO:0000313" key="5">
    <source>
        <dbReference type="EMBL" id="CDZ91921.1"/>
    </source>
</evidence>
<dbReference type="Pfam" id="PF00440">
    <property type="entry name" value="TetR_N"/>
    <property type="match status" value="1"/>
</dbReference>
<dbReference type="eggNOG" id="COG1309">
    <property type="taxonomic scope" value="Bacteria"/>
</dbReference>
<keyword evidence="3" id="KW-0238">DNA-binding</keyword>
<accession>A0A098BW26</accession>
<dbReference type="InterPro" id="IPR009057">
    <property type="entry name" value="Homeodomain-like_sf"/>
</dbReference>
<dbReference type="AlphaFoldDB" id="A0A098BW26"/>
<keyword evidence="4" id="KW-0804">Transcription</keyword>
<dbReference type="SUPFAM" id="SSF46689">
    <property type="entry name" value="Homeodomain-like"/>
    <property type="match status" value="1"/>
</dbReference>
<dbReference type="PROSITE" id="PS50977">
    <property type="entry name" value="HTH_TETR_2"/>
    <property type="match status" value="1"/>
</dbReference>
<evidence type="ECO:0000256" key="2">
    <source>
        <dbReference type="ARBA" id="ARBA00023015"/>
    </source>
</evidence>
<dbReference type="InterPro" id="IPR036271">
    <property type="entry name" value="Tet_transcr_reg_TetR-rel_C_sf"/>
</dbReference>
<dbReference type="GeneID" id="66836184"/>
<evidence type="ECO:0000313" key="6">
    <source>
        <dbReference type="Proteomes" id="UP000042997"/>
    </source>
</evidence>
<protein>
    <submittedName>
        <fullName evidence="5">Putative transcriptional regulator</fullName>
    </submittedName>
</protein>
<dbReference type="PANTHER" id="PTHR30055">
    <property type="entry name" value="HTH-TYPE TRANSCRIPTIONAL REGULATOR RUTR"/>
    <property type="match status" value="1"/>
</dbReference>
<dbReference type="GO" id="GO:0000976">
    <property type="term" value="F:transcription cis-regulatory region binding"/>
    <property type="evidence" value="ECO:0007669"/>
    <property type="project" value="TreeGrafter"/>
</dbReference>
<proteinExistence type="predicted"/>
<dbReference type="Gene3D" id="1.10.357.10">
    <property type="entry name" value="Tetracycline Repressor, domain 2"/>
    <property type="match status" value="1"/>
</dbReference>
<reference evidence="5 6" key="1">
    <citation type="journal article" date="2014" name="Genome Announc.">
        <title>Draft Genome Sequence of Propane- and Butane-Oxidizing Actinobacterium Rhodococcus ruber IEGM 231.</title>
        <authorList>
            <person name="Ivshina I.B."/>
            <person name="Kuyukina M.S."/>
            <person name="Krivoruchko A.V."/>
            <person name="Barbe V."/>
            <person name="Fischer C."/>
        </authorList>
    </citation>
    <scope>NUCLEOTIDE SEQUENCE [LARGE SCALE GENOMIC DNA]</scope>
</reference>
<evidence type="ECO:0000256" key="1">
    <source>
        <dbReference type="ARBA" id="ARBA00022491"/>
    </source>
</evidence>
<dbReference type="Gene3D" id="1.10.10.60">
    <property type="entry name" value="Homeodomain-like"/>
    <property type="match status" value="1"/>
</dbReference>
<dbReference type="Pfam" id="PF02909">
    <property type="entry name" value="TetR_C_1"/>
    <property type="match status" value="1"/>
</dbReference>
<dbReference type="GO" id="GO:0046677">
    <property type="term" value="P:response to antibiotic"/>
    <property type="evidence" value="ECO:0007669"/>
    <property type="project" value="InterPro"/>
</dbReference>
<evidence type="ECO:0000256" key="4">
    <source>
        <dbReference type="ARBA" id="ARBA00023163"/>
    </source>
</evidence>
<dbReference type="GO" id="GO:0045892">
    <property type="term" value="P:negative regulation of DNA-templated transcription"/>
    <property type="evidence" value="ECO:0007669"/>
    <property type="project" value="InterPro"/>
</dbReference>
<dbReference type="InterPro" id="IPR003012">
    <property type="entry name" value="Tet_transcr_reg_TetR"/>
</dbReference>
<dbReference type="SMR" id="A0A098BW26"/>
<dbReference type="PRINTS" id="PR00400">
    <property type="entry name" value="TETREPRESSOR"/>
</dbReference>
<dbReference type="OrthoDB" id="329481at2"/>
<dbReference type="PRINTS" id="PR00455">
    <property type="entry name" value="HTHTETR"/>
</dbReference>
<dbReference type="InterPro" id="IPR004111">
    <property type="entry name" value="Repressor_TetR_C"/>
</dbReference>